<dbReference type="SUPFAM" id="SSF82771">
    <property type="entry name" value="GIY-YIG endonuclease"/>
    <property type="match status" value="1"/>
</dbReference>
<dbReference type="InterPro" id="IPR035901">
    <property type="entry name" value="GIY-YIG_endonuc_sf"/>
</dbReference>
<evidence type="ECO:0000313" key="3">
    <source>
        <dbReference type="EMBL" id="PIZ17215.1"/>
    </source>
</evidence>
<evidence type="ECO:0000256" key="1">
    <source>
        <dbReference type="ARBA" id="ARBA00007435"/>
    </source>
</evidence>
<accession>A0A2M7SCG9</accession>
<feature type="domain" description="GIY-YIG" evidence="2">
    <location>
        <begin position="3"/>
        <end position="79"/>
    </location>
</feature>
<protein>
    <submittedName>
        <fullName evidence="3">Excinuclease ABC subunit C</fullName>
    </submittedName>
</protein>
<dbReference type="Proteomes" id="UP000229307">
    <property type="component" value="Unassembled WGS sequence"/>
</dbReference>
<organism evidence="3 4">
    <name type="scientific">Candidatus Desantisbacteria bacterium CG_4_10_14_0_8_um_filter_48_22</name>
    <dbReference type="NCBI Taxonomy" id="1974543"/>
    <lineage>
        <taxon>Bacteria</taxon>
        <taxon>Candidatus Desantisiibacteriota</taxon>
    </lineage>
</organism>
<dbReference type="PANTHER" id="PTHR34477">
    <property type="entry name" value="UPF0213 PROTEIN YHBQ"/>
    <property type="match status" value="1"/>
</dbReference>
<dbReference type="AlphaFoldDB" id="A0A2M7SCG9"/>
<dbReference type="PROSITE" id="PS50164">
    <property type="entry name" value="GIY_YIG"/>
    <property type="match status" value="1"/>
</dbReference>
<comment type="caution">
    <text evidence="3">The sequence shown here is derived from an EMBL/GenBank/DDBJ whole genome shotgun (WGS) entry which is preliminary data.</text>
</comment>
<comment type="similarity">
    <text evidence="1">Belongs to the UPF0213 family.</text>
</comment>
<dbReference type="InterPro" id="IPR050190">
    <property type="entry name" value="UPF0213_domain"/>
</dbReference>
<dbReference type="InterPro" id="IPR000305">
    <property type="entry name" value="GIY-YIG_endonuc"/>
</dbReference>
<gene>
    <name evidence="3" type="ORF">COY52_04985</name>
</gene>
<reference evidence="4" key="1">
    <citation type="submission" date="2017-09" db="EMBL/GenBank/DDBJ databases">
        <title>Depth-based differentiation of microbial function through sediment-hosted aquifers and enrichment of novel symbionts in the deep terrestrial subsurface.</title>
        <authorList>
            <person name="Probst A.J."/>
            <person name="Ladd B."/>
            <person name="Jarett J.K."/>
            <person name="Geller-Mcgrath D.E."/>
            <person name="Sieber C.M.K."/>
            <person name="Emerson J.B."/>
            <person name="Anantharaman K."/>
            <person name="Thomas B.C."/>
            <person name="Malmstrom R."/>
            <person name="Stieglmeier M."/>
            <person name="Klingl A."/>
            <person name="Woyke T."/>
            <person name="Ryan C.M."/>
            <person name="Banfield J.F."/>
        </authorList>
    </citation>
    <scope>NUCLEOTIDE SEQUENCE [LARGE SCALE GENOMIC DNA]</scope>
</reference>
<dbReference type="CDD" id="cd10448">
    <property type="entry name" value="GIY-YIG_unchar_3"/>
    <property type="match status" value="1"/>
</dbReference>
<evidence type="ECO:0000313" key="4">
    <source>
        <dbReference type="Proteomes" id="UP000229307"/>
    </source>
</evidence>
<dbReference type="PANTHER" id="PTHR34477:SF5">
    <property type="entry name" value="BSL5627 PROTEIN"/>
    <property type="match status" value="1"/>
</dbReference>
<sequence length="95" mass="11397">MKNQYYIYIMTNKGNTVLYTGVTNDLKRRVCEHKEKLAEGFTKKYNAVKLVYHEVFNDIRDAITREKQIKGGSRRKKIDMINSFNKKWKDLYNEI</sequence>
<proteinExistence type="inferred from homology"/>
<dbReference type="SMART" id="SM00465">
    <property type="entry name" value="GIYc"/>
    <property type="match status" value="1"/>
</dbReference>
<evidence type="ECO:0000259" key="2">
    <source>
        <dbReference type="PROSITE" id="PS50164"/>
    </source>
</evidence>
<dbReference type="Gene3D" id="3.40.1440.10">
    <property type="entry name" value="GIY-YIG endonuclease"/>
    <property type="match status" value="1"/>
</dbReference>
<dbReference type="EMBL" id="PFMR01000135">
    <property type="protein sequence ID" value="PIZ17215.1"/>
    <property type="molecule type" value="Genomic_DNA"/>
</dbReference>
<dbReference type="Pfam" id="PF01541">
    <property type="entry name" value="GIY-YIG"/>
    <property type="match status" value="1"/>
</dbReference>
<name>A0A2M7SCG9_9BACT</name>